<dbReference type="Pfam" id="PF23240">
    <property type="entry name" value="HAT_PRP39_N"/>
    <property type="match status" value="1"/>
</dbReference>
<dbReference type="SMART" id="SM00386">
    <property type="entry name" value="HAT"/>
    <property type="match status" value="4"/>
</dbReference>
<dbReference type="SUPFAM" id="SSF48452">
    <property type="entry name" value="TPR-like"/>
    <property type="match status" value="1"/>
</dbReference>
<evidence type="ECO:0000256" key="1">
    <source>
        <dbReference type="ARBA" id="ARBA00004123"/>
    </source>
</evidence>
<comment type="similarity">
    <text evidence="6">Belongs to the PRP39 family.</text>
</comment>
<dbReference type="InterPro" id="IPR003107">
    <property type="entry name" value="HAT"/>
</dbReference>
<dbReference type="AlphaFoldDB" id="A0A1Q3A562"/>
<dbReference type="PANTHER" id="PTHR17204">
    <property type="entry name" value="PRE-MRNA PROCESSING PROTEIN PRP39-RELATED"/>
    <property type="match status" value="1"/>
</dbReference>
<gene>
    <name evidence="7" type="ORF">ZYGR_0Z01960</name>
</gene>
<proteinExistence type="inferred from homology"/>
<dbReference type="EMBL" id="BDGX01000026">
    <property type="protein sequence ID" value="GAV50773.1"/>
    <property type="molecule type" value="Genomic_DNA"/>
</dbReference>
<dbReference type="GO" id="GO:0000243">
    <property type="term" value="C:commitment complex"/>
    <property type="evidence" value="ECO:0007669"/>
    <property type="project" value="TreeGrafter"/>
</dbReference>
<evidence type="ECO:0000256" key="5">
    <source>
        <dbReference type="ARBA" id="ARBA00023242"/>
    </source>
</evidence>
<accession>A0A1Q3A562</accession>
<dbReference type="GO" id="GO:0005685">
    <property type="term" value="C:U1 snRNP"/>
    <property type="evidence" value="ECO:0007669"/>
    <property type="project" value="TreeGrafter"/>
</dbReference>
<dbReference type="Gene3D" id="1.25.40.10">
    <property type="entry name" value="Tetratricopeptide repeat domain"/>
    <property type="match status" value="2"/>
</dbReference>
<keyword evidence="4" id="KW-0508">mRNA splicing</keyword>
<name>A0A1Q3A562_ZYGRO</name>
<dbReference type="Proteomes" id="UP000187013">
    <property type="component" value="Unassembled WGS sequence"/>
</dbReference>
<dbReference type="PANTHER" id="PTHR17204:SF5">
    <property type="entry name" value="PRE-MRNA-PROCESSING FACTOR 39"/>
    <property type="match status" value="1"/>
</dbReference>
<organism evidence="7 8">
    <name type="scientific">Zygosaccharomyces rouxii</name>
    <dbReference type="NCBI Taxonomy" id="4956"/>
    <lineage>
        <taxon>Eukaryota</taxon>
        <taxon>Fungi</taxon>
        <taxon>Dikarya</taxon>
        <taxon>Ascomycota</taxon>
        <taxon>Saccharomycotina</taxon>
        <taxon>Saccharomycetes</taxon>
        <taxon>Saccharomycetales</taxon>
        <taxon>Saccharomycetaceae</taxon>
        <taxon>Zygosaccharomyces</taxon>
    </lineage>
</organism>
<dbReference type="GO" id="GO:0071004">
    <property type="term" value="C:U2-type prespliceosome"/>
    <property type="evidence" value="ECO:0007669"/>
    <property type="project" value="TreeGrafter"/>
</dbReference>
<keyword evidence="2" id="KW-0507">mRNA processing</keyword>
<evidence type="ECO:0000256" key="2">
    <source>
        <dbReference type="ARBA" id="ARBA00022664"/>
    </source>
</evidence>
<dbReference type="GO" id="GO:0000395">
    <property type="term" value="P:mRNA 5'-splice site recognition"/>
    <property type="evidence" value="ECO:0007669"/>
    <property type="project" value="TreeGrafter"/>
</dbReference>
<dbReference type="eggNOG" id="KOG1258">
    <property type="taxonomic scope" value="Eukaryota"/>
</dbReference>
<dbReference type="Pfam" id="PF23241">
    <property type="entry name" value="HAT_PRP39_C"/>
    <property type="match status" value="1"/>
</dbReference>
<evidence type="ECO:0000313" key="7">
    <source>
        <dbReference type="EMBL" id="GAV50773.1"/>
    </source>
</evidence>
<comment type="caution">
    <text evidence="7">The sequence shown here is derived from an EMBL/GenBank/DDBJ whole genome shotgun (WGS) entry which is preliminary data.</text>
</comment>
<sequence>METVIGIDDGNQSVSNALEELDPSFLKENPLLVNAYTKIKWDDTNSLNALISAVEQIVVKYKDPNVTIKGTIEKIYDQLLGKYPLFFGYWKRFTAVEYQLFGLQKSIDTLTRAVETFPTSIELWCDYLNVLCANNPNEIDLIRRKFRTAKSLVGYQFLSHTFWDKYIEFETKHEEWGNLGNIYQELVTIALHQYAKYGAAYKAYLRSGNAAFQDPDVDAKLRKTQNLVNAIWPFESKIKQSFFNLTPVAQTELQNWDQYLDFILSNRQKFNFTNPFIISVFERCLIPCFYYEHFWIRYVSWFEDWEELPHVVELYQRGSAVLPLNCKTFRIRFLGFLKKSFRINKDYVYSLFEETAASYMERFPSDAFIMTDYLALLKRHQFLSSIDQNDEEILQKQVCYAKYLETAITNYLQSKIAKDIPLQEMLNDINIPIVVVELIKITWLVLKNTMQARKYFIFYSKNPLMKSSVTYWLTYYKFEKWCQNYTKLNRFINDLGTKIFLPTAIVNDLLEDYRNFYLANSNVMHFQNFVQSTNERKEMDPILLTEFKMNDPNWLPGIHRESNDWHKTREFRENGHPGIIDERPQITNLICQYKSKFFDNQPPSIPAFRNLEKINQPLKYNDYLTKEYLGIGD</sequence>
<dbReference type="OrthoDB" id="10265668at2759"/>
<dbReference type="InterPro" id="IPR011990">
    <property type="entry name" value="TPR-like_helical_dom_sf"/>
</dbReference>
<keyword evidence="3" id="KW-0677">Repeat</keyword>
<evidence type="ECO:0000313" key="8">
    <source>
        <dbReference type="Proteomes" id="UP000187013"/>
    </source>
</evidence>
<keyword evidence="5" id="KW-0539">Nucleus</keyword>
<evidence type="ECO:0000256" key="6">
    <source>
        <dbReference type="ARBA" id="ARBA00038019"/>
    </source>
</evidence>
<protein>
    <recommendedName>
        <fullName evidence="9">Pre-mRNA-processing factor 39</fullName>
    </recommendedName>
</protein>
<dbReference type="GO" id="GO:0030627">
    <property type="term" value="F:pre-mRNA 5'-splice site binding"/>
    <property type="evidence" value="ECO:0007669"/>
    <property type="project" value="TreeGrafter"/>
</dbReference>
<evidence type="ECO:0000256" key="4">
    <source>
        <dbReference type="ARBA" id="ARBA00023187"/>
    </source>
</evidence>
<dbReference type="InterPro" id="IPR059164">
    <property type="entry name" value="HAT_PRP39_C"/>
</dbReference>
<comment type="subcellular location">
    <subcellularLocation>
        <location evidence="1">Nucleus</location>
    </subcellularLocation>
</comment>
<evidence type="ECO:0000256" key="3">
    <source>
        <dbReference type="ARBA" id="ARBA00022737"/>
    </source>
</evidence>
<reference evidence="7 8" key="1">
    <citation type="submission" date="2016-08" db="EMBL/GenBank/DDBJ databases">
        <title>Draft genome sequence of allopolyploid Zygosaccharomyces rouxii.</title>
        <authorList>
            <person name="Watanabe J."/>
            <person name="Uehara K."/>
            <person name="Mogi Y."/>
            <person name="Tsukioka Y."/>
        </authorList>
    </citation>
    <scope>NUCLEOTIDE SEQUENCE [LARGE SCALE GENOMIC DNA]</scope>
    <source>
        <strain evidence="7 8">NBRC 110957</strain>
    </source>
</reference>
<evidence type="ECO:0008006" key="9">
    <source>
        <dbReference type="Google" id="ProtNLM"/>
    </source>
</evidence>